<evidence type="ECO:0000256" key="7">
    <source>
        <dbReference type="ARBA" id="ARBA00023237"/>
    </source>
</evidence>
<evidence type="ECO:0000313" key="13">
    <source>
        <dbReference type="EMBL" id="MBL0740057.1"/>
    </source>
</evidence>
<dbReference type="NCBIfam" id="TIGR04056">
    <property type="entry name" value="OMP_RagA_SusC"/>
    <property type="match status" value="1"/>
</dbReference>
<evidence type="ECO:0000256" key="8">
    <source>
        <dbReference type="PROSITE-ProRule" id="PRU01360"/>
    </source>
</evidence>
<name>A0ABS1KLF0_9BACT</name>
<feature type="chain" id="PRO_5045837728" evidence="10">
    <location>
        <begin position="24"/>
        <end position="985"/>
    </location>
</feature>
<evidence type="ECO:0000256" key="1">
    <source>
        <dbReference type="ARBA" id="ARBA00004571"/>
    </source>
</evidence>
<dbReference type="NCBIfam" id="TIGR04057">
    <property type="entry name" value="SusC_RagA_signa"/>
    <property type="match status" value="1"/>
</dbReference>
<dbReference type="InterPro" id="IPR000531">
    <property type="entry name" value="Beta-barrel_TonB"/>
</dbReference>
<evidence type="ECO:0000256" key="6">
    <source>
        <dbReference type="ARBA" id="ARBA00023136"/>
    </source>
</evidence>
<dbReference type="PROSITE" id="PS52016">
    <property type="entry name" value="TONB_DEPENDENT_REC_3"/>
    <property type="match status" value="1"/>
</dbReference>
<dbReference type="InterPro" id="IPR012910">
    <property type="entry name" value="Plug_dom"/>
</dbReference>
<dbReference type="Pfam" id="PF13715">
    <property type="entry name" value="CarbopepD_reg_2"/>
    <property type="match status" value="1"/>
</dbReference>
<keyword evidence="7 8" id="KW-0998">Cell outer membrane</keyword>
<evidence type="ECO:0000256" key="9">
    <source>
        <dbReference type="RuleBase" id="RU003357"/>
    </source>
</evidence>
<evidence type="ECO:0000256" key="4">
    <source>
        <dbReference type="ARBA" id="ARBA00022692"/>
    </source>
</evidence>
<comment type="subcellular location">
    <subcellularLocation>
        <location evidence="1 8">Cell outer membrane</location>
        <topology evidence="1 8">Multi-pass membrane protein</topology>
    </subcellularLocation>
</comment>
<dbReference type="InterPro" id="IPR037066">
    <property type="entry name" value="Plug_dom_sf"/>
</dbReference>
<accession>A0ABS1KLF0</accession>
<dbReference type="RefSeq" id="WP_202007044.1">
    <property type="nucleotide sequence ID" value="NZ_JAERRB010000001.1"/>
</dbReference>
<dbReference type="InterPro" id="IPR008969">
    <property type="entry name" value="CarboxyPept-like_regulatory"/>
</dbReference>
<keyword evidence="14" id="KW-1185">Reference proteome</keyword>
<feature type="domain" description="TonB-dependent receptor plug" evidence="12">
    <location>
        <begin position="117"/>
        <end position="232"/>
    </location>
</feature>
<gene>
    <name evidence="13" type="ORF">JI741_02450</name>
</gene>
<keyword evidence="6 8" id="KW-0472">Membrane</keyword>
<keyword evidence="4 8" id="KW-0812">Transmembrane</keyword>
<keyword evidence="10" id="KW-0732">Signal</keyword>
<organism evidence="13 14">
    <name type="scientific">Chryseolinea lacunae</name>
    <dbReference type="NCBI Taxonomy" id="2801331"/>
    <lineage>
        <taxon>Bacteria</taxon>
        <taxon>Pseudomonadati</taxon>
        <taxon>Bacteroidota</taxon>
        <taxon>Cytophagia</taxon>
        <taxon>Cytophagales</taxon>
        <taxon>Fulvivirgaceae</taxon>
        <taxon>Chryseolinea</taxon>
    </lineage>
</organism>
<dbReference type="SUPFAM" id="SSF56935">
    <property type="entry name" value="Porins"/>
    <property type="match status" value="1"/>
</dbReference>
<evidence type="ECO:0000259" key="12">
    <source>
        <dbReference type="Pfam" id="PF07715"/>
    </source>
</evidence>
<dbReference type="InterPro" id="IPR039426">
    <property type="entry name" value="TonB-dep_rcpt-like"/>
</dbReference>
<dbReference type="InterPro" id="IPR023997">
    <property type="entry name" value="TonB-dep_OMP_SusC/RagA_CS"/>
</dbReference>
<feature type="signal peptide" evidence="10">
    <location>
        <begin position="1"/>
        <end position="23"/>
    </location>
</feature>
<evidence type="ECO:0000256" key="3">
    <source>
        <dbReference type="ARBA" id="ARBA00022452"/>
    </source>
</evidence>
<keyword evidence="3 8" id="KW-1134">Transmembrane beta strand</keyword>
<feature type="domain" description="TonB-dependent receptor-like beta-barrel" evidence="11">
    <location>
        <begin position="391"/>
        <end position="949"/>
    </location>
</feature>
<proteinExistence type="inferred from homology"/>
<dbReference type="Gene3D" id="2.170.130.10">
    <property type="entry name" value="TonB-dependent receptor, plug domain"/>
    <property type="match status" value="1"/>
</dbReference>
<dbReference type="InterPro" id="IPR023996">
    <property type="entry name" value="TonB-dep_OMP_SusC/RagA"/>
</dbReference>
<evidence type="ECO:0000256" key="2">
    <source>
        <dbReference type="ARBA" id="ARBA00022448"/>
    </source>
</evidence>
<dbReference type="Proteomes" id="UP000613030">
    <property type="component" value="Unassembled WGS sequence"/>
</dbReference>
<dbReference type="Gene3D" id="2.60.40.1120">
    <property type="entry name" value="Carboxypeptidase-like, regulatory domain"/>
    <property type="match status" value="1"/>
</dbReference>
<reference evidence="13 14" key="1">
    <citation type="submission" date="2021-01" db="EMBL/GenBank/DDBJ databases">
        <title>Chryseolinea sp. Jin1 Genome sequencing and assembly.</title>
        <authorList>
            <person name="Kim I."/>
        </authorList>
    </citation>
    <scope>NUCLEOTIDE SEQUENCE [LARGE SCALE GENOMIC DNA]</scope>
    <source>
        <strain evidence="13 14">Jin1</strain>
    </source>
</reference>
<evidence type="ECO:0000259" key="11">
    <source>
        <dbReference type="Pfam" id="PF00593"/>
    </source>
</evidence>
<evidence type="ECO:0000256" key="5">
    <source>
        <dbReference type="ARBA" id="ARBA00023077"/>
    </source>
</evidence>
<dbReference type="EMBL" id="JAERRB010000001">
    <property type="protein sequence ID" value="MBL0740057.1"/>
    <property type="molecule type" value="Genomic_DNA"/>
</dbReference>
<keyword evidence="13" id="KW-0675">Receptor</keyword>
<dbReference type="InterPro" id="IPR036942">
    <property type="entry name" value="Beta-barrel_TonB_sf"/>
</dbReference>
<sequence>MMKLYSIARCLALLCFVATTAMAQSRTVTGKVKSSDDDNYLPGVNVLEKGTTNGTVTDAQGNYSILVKDNATLVFSFVGYGPQEVQVGNQSDIAVVLLPDISTLEEVVVIGYGVVKKTDASGSVATVSSESFNKGVVNSPQELLMGKTAGVSITTNSGAPGNASTIRIRGGASLDASNDPLIVIDGVPITNNNLGGSPNILATLNPNDIETFTVLKDASATAIYGSRASNGVIIITTKRGGKEFKINYTVTGTAYTAPKKVDVLKGDEFRALMNQQWSGTPAALSLMGTANTDWQKEIYRTAIGQDHSLNISGTAKKIPYRVSVGYNNTDGILKTYNFKRTTASIGLDPTFLNNSLKVNINVKGMLNDNNFADQGAIGDAVAYDPTQPVYNGNKRWLGYTTWTTAGPEGPSINLAPGNPVARLNLTDNTSTVKRSIGNAKFDYELPFLKDLHANLNLAYDYSETRGRNNVRDSTQWVYLPTTAGGRINPYQATSKNQLLDFYLNYSKELKSIDSKIDVMGGYSWSHFYNAGSDSTMNQKSEGTTRVNVYESEYYLLSFFGRLNYTFKGKYILTGTLRDDATSRFAPSNRWGLFPAVAFAWKISDETFLSESKTLSSLKLRLGYGVTGQQDIGADYPYIATYTRSDIAARYRFGNTLYNTLRPDGYDANIKWEQTTTVNAGLDFGLFQNRITGSLDVYEKESKDLLAKIPIAVGTNFTSTLYTNVGTMKNRGVELNLSADVISTDDVQWTVGYNVTYNKNEITKLNLTDNPDFNIPLGNVGGTTSGTIQVQKVGYSRQSYFVYQQIYDTNGKPVEDAYVDRNNDGVINTSDLYVYQKPDATVYMGINSRLNVKNWDFSFSGRASFGNYVYNNVAANSTYRTLYNSMQFLSNVSKLANDTQFTTAQNTRFSDYYIENASFFRMDNINLGYTFRELYREKLNVRIGAGVQNVFVITKYKGLDPEVSGGLDNNFFPRTRTFFLSLNATF</sequence>
<keyword evidence="5 9" id="KW-0798">TonB box</keyword>
<protein>
    <submittedName>
        <fullName evidence="13">TonB-dependent receptor</fullName>
    </submittedName>
</protein>
<dbReference type="Pfam" id="PF00593">
    <property type="entry name" value="TonB_dep_Rec_b-barrel"/>
    <property type="match status" value="1"/>
</dbReference>
<dbReference type="Pfam" id="PF07715">
    <property type="entry name" value="Plug"/>
    <property type="match status" value="1"/>
</dbReference>
<dbReference type="SUPFAM" id="SSF49464">
    <property type="entry name" value="Carboxypeptidase regulatory domain-like"/>
    <property type="match status" value="1"/>
</dbReference>
<comment type="similarity">
    <text evidence="8 9">Belongs to the TonB-dependent receptor family.</text>
</comment>
<keyword evidence="2 8" id="KW-0813">Transport</keyword>
<dbReference type="Gene3D" id="2.40.170.20">
    <property type="entry name" value="TonB-dependent receptor, beta-barrel domain"/>
    <property type="match status" value="1"/>
</dbReference>
<evidence type="ECO:0000256" key="10">
    <source>
        <dbReference type="SAM" id="SignalP"/>
    </source>
</evidence>
<evidence type="ECO:0000313" key="14">
    <source>
        <dbReference type="Proteomes" id="UP000613030"/>
    </source>
</evidence>
<comment type="caution">
    <text evidence="13">The sequence shown here is derived from an EMBL/GenBank/DDBJ whole genome shotgun (WGS) entry which is preliminary data.</text>
</comment>